<evidence type="ECO:0000313" key="3">
    <source>
        <dbReference type="Proteomes" id="UP000002020"/>
    </source>
</evidence>
<dbReference type="GO" id="GO:0005524">
    <property type="term" value="F:ATP binding"/>
    <property type="evidence" value="ECO:0007669"/>
    <property type="project" value="UniProtKB-KW"/>
</dbReference>
<evidence type="ECO:0000259" key="1">
    <source>
        <dbReference type="Pfam" id="PF01695"/>
    </source>
</evidence>
<feature type="domain" description="IstB-like ATP-binding" evidence="1">
    <location>
        <begin position="95"/>
        <end position="234"/>
    </location>
</feature>
<dbReference type="KEGG" id="pml:ATP_00069"/>
<organism evidence="3">
    <name type="scientific">Phytoplasma mali (strain AT)</name>
    <dbReference type="NCBI Taxonomy" id="482235"/>
    <lineage>
        <taxon>Bacteria</taxon>
        <taxon>Bacillati</taxon>
        <taxon>Mycoplasmatota</taxon>
        <taxon>Mollicutes</taxon>
        <taxon>Acholeplasmatales</taxon>
        <taxon>Acholeplasmataceae</taxon>
        <taxon>Candidatus Phytoplasma</taxon>
        <taxon>16SrX (Apple proliferation group)</taxon>
    </lineage>
</organism>
<dbReference type="PANTHER" id="PTHR30050:SF8">
    <property type="entry name" value="PRIMOSOMAL PROTEIN DNAI"/>
    <property type="match status" value="1"/>
</dbReference>
<dbReference type="Gene3D" id="3.40.50.300">
    <property type="entry name" value="P-loop containing nucleotide triphosphate hydrolases"/>
    <property type="match status" value="1"/>
</dbReference>
<keyword evidence="3" id="KW-1185">Reference proteome</keyword>
<reference evidence="2 3" key="1">
    <citation type="journal article" date="2008" name="BMC Genomics">
        <title>The linear chromosome of the plant-pathogenic mycoplasma 'Candidatus Phytoplasma mali'.</title>
        <authorList>
            <person name="Kube M."/>
            <person name="Schneider B."/>
            <person name="Kuhl H."/>
            <person name="Dandekar T."/>
            <person name="Heitmann K."/>
            <person name="Migdoll A.M."/>
            <person name="Reinhardt R."/>
            <person name="Seemueller E."/>
        </authorList>
    </citation>
    <scope>NUCLEOTIDE SEQUENCE [LARGE SCALE GENOMIC DNA]</scope>
    <source>
        <strain evidence="2 3">AT</strain>
    </source>
</reference>
<dbReference type="HOGENOM" id="CLU_077384_1_0_14"/>
<name>B3R092_PHYMT</name>
<dbReference type="Pfam" id="PF01695">
    <property type="entry name" value="IstB_IS21"/>
    <property type="match status" value="1"/>
</dbReference>
<sequence length="266" mass="31938">MTFLEKLRKVISEDEETKKLKVNDNDVILVYNYIQSKKQKNIFGSRLILKTEPFFHTVMVSTKQTHQMEFEKKLEHQHNWFNYDLNFDDISLENFKINESKKEILLKDFKKISNNLLSNKRGFFLHGPFNTGKTYFLKIIAKELIKQQIPFIFVLMSDLVRQFKIISWHNEVLENKLNYLKKVPYLFLDDLGSEQMNSNFRDDILFSLLNYRLENKKPLFITSNMKLNDLVEHFKFQEFNSDVKANKIVVRIYKLTNSYSFNEVFI</sequence>
<dbReference type="GO" id="GO:0006260">
    <property type="term" value="P:DNA replication"/>
    <property type="evidence" value="ECO:0007669"/>
    <property type="project" value="TreeGrafter"/>
</dbReference>
<keyword evidence="2" id="KW-0547">Nucleotide-binding</keyword>
<dbReference type="InterPro" id="IPR002611">
    <property type="entry name" value="IstB_ATP-bd"/>
</dbReference>
<evidence type="ECO:0000313" key="2">
    <source>
        <dbReference type="EMBL" id="CAP18256.1"/>
    </source>
</evidence>
<dbReference type="Proteomes" id="UP000002020">
    <property type="component" value="Chromosome"/>
</dbReference>
<dbReference type="SUPFAM" id="SSF52540">
    <property type="entry name" value="P-loop containing nucleoside triphosphate hydrolases"/>
    <property type="match status" value="1"/>
</dbReference>
<dbReference type="STRING" id="37692.ATP_00069"/>
<dbReference type="eggNOG" id="COG1484">
    <property type="taxonomic scope" value="Bacteria"/>
</dbReference>
<dbReference type="PANTHER" id="PTHR30050">
    <property type="entry name" value="CHROMOSOMAL REPLICATION INITIATOR PROTEIN DNAA"/>
    <property type="match status" value="1"/>
</dbReference>
<protein>
    <submittedName>
        <fullName evidence="2">ATP-binding loader protein for DnaB</fullName>
    </submittedName>
</protein>
<dbReference type="InterPro" id="IPR027417">
    <property type="entry name" value="P-loop_NTPase"/>
</dbReference>
<accession>B3R092</accession>
<dbReference type="EMBL" id="CU469464">
    <property type="protein sequence ID" value="CAP18256.1"/>
    <property type="molecule type" value="Genomic_DNA"/>
</dbReference>
<dbReference type="CDD" id="cd00009">
    <property type="entry name" value="AAA"/>
    <property type="match status" value="1"/>
</dbReference>
<keyword evidence="2" id="KW-0067">ATP-binding</keyword>
<gene>
    <name evidence="2" type="primary">dnaC</name>
    <name evidence="2" type="ordered locus">ATP_00069</name>
</gene>
<dbReference type="AlphaFoldDB" id="B3R092"/>
<proteinExistence type="predicted"/>